<dbReference type="RefSeq" id="WP_208098716.1">
    <property type="nucleotide sequence ID" value="NZ_JAGDYM010000016.1"/>
</dbReference>
<dbReference type="InterPro" id="IPR044528">
    <property type="entry name" value="POD-like_MBL-fold"/>
</dbReference>
<evidence type="ECO:0000313" key="3">
    <source>
        <dbReference type="EMBL" id="MBO1902960.1"/>
    </source>
</evidence>
<dbReference type="GO" id="GO:0006749">
    <property type="term" value="P:glutathione metabolic process"/>
    <property type="evidence" value="ECO:0007669"/>
    <property type="project" value="InterPro"/>
</dbReference>
<dbReference type="Proteomes" id="UP000664382">
    <property type="component" value="Unassembled WGS sequence"/>
</dbReference>
<sequence length="477" mass="51444">MLLERIYDEDLAQASYFIGCQATGEVVVVDPRRDLGVYLDLAAKHDMTIVAVTETHIHADYLSGTRELAARTGARIYVSDEGGPDWTYGPEFDVEGSGGAVRMTHGHRIELGNIAVEAVHTPGHTPEHLSFLVTDGAQSSEPGFMLTGDFVFVGDLGRPDLLDEAAGFVDTRFAGAKDLFASLRDRFLTLPDYVQVLPAHGSGSACGKALGAVPATTVGYERNFAWWAGYLRDGDEQGFVDELLSGQPDAHAYFARMKAQNKLGPAVIGEAPRLVEYGPEELSTELAADRAILIDTRQHGEVHAGTAARSLNIPGVAKAASYGAWVYDPEREQRPLVLLAASRGDAEEMRDHLVRVGIDTVRGFTTSLTGLELVRPKLVEPEDLDGVEPVLLLDVRNRTEHAEGHLPGAEQLSGGRLLWNLDRLPEPDSGTIVSYCQSGVRNCVAASALRRRGYDVAELEGGYSAWAALPSTTPVTA</sequence>
<protein>
    <submittedName>
        <fullName evidence="3">MBL fold metallo-hydrolase</fullName>
    </submittedName>
</protein>
<dbReference type="GO" id="GO:0046872">
    <property type="term" value="F:metal ion binding"/>
    <property type="evidence" value="ECO:0007669"/>
    <property type="project" value="UniProtKB-KW"/>
</dbReference>
<dbReference type="FunFam" id="3.60.15.10:FF:000030">
    <property type="entry name" value="Metallo-beta-lactamase family protein"/>
    <property type="match status" value="1"/>
</dbReference>
<dbReference type="InterPro" id="IPR036866">
    <property type="entry name" value="RibonucZ/Hydroxyglut_hydro"/>
</dbReference>
<dbReference type="SMART" id="SM00450">
    <property type="entry name" value="RHOD"/>
    <property type="match status" value="1"/>
</dbReference>
<keyword evidence="1" id="KW-0479">Metal-binding</keyword>
<dbReference type="GO" id="GO:0070813">
    <property type="term" value="P:hydrogen sulfide metabolic process"/>
    <property type="evidence" value="ECO:0007669"/>
    <property type="project" value="TreeGrafter"/>
</dbReference>
<feature type="domain" description="Rhodanese" evidence="2">
    <location>
        <begin position="386"/>
        <end position="473"/>
    </location>
</feature>
<dbReference type="EMBL" id="JAGDYM010000016">
    <property type="protein sequence ID" value="MBO1902960.1"/>
    <property type="molecule type" value="Genomic_DNA"/>
</dbReference>
<dbReference type="Gene3D" id="3.40.250.10">
    <property type="entry name" value="Rhodanese-like domain"/>
    <property type="match status" value="2"/>
</dbReference>
<dbReference type="AlphaFoldDB" id="A0A939MMH2"/>
<dbReference type="InterPro" id="IPR001763">
    <property type="entry name" value="Rhodanese-like_dom"/>
</dbReference>
<reference evidence="3" key="1">
    <citation type="submission" date="2021-03" db="EMBL/GenBank/DDBJ databases">
        <title>Leucobacter chromiisoli sp. nov., isolated from chromium-containing soil of chemical plant.</title>
        <authorList>
            <person name="Xu Z."/>
        </authorList>
    </citation>
    <scope>NUCLEOTIDE SEQUENCE</scope>
    <source>
        <strain evidence="3">S27</strain>
    </source>
</reference>
<gene>
    <name evidence="3" type="ORF">J4H92_13510</name>
</gene>
<organism evidence="3 4">
    <name type="scientific">Leucobacter weissii</name>
    <dbReference type="NCBI Taxonomy" id="1983706"/>
    <lineage>
        <taxon>Bacteria</taxon>
        <taxon>Bacillati</taxon>
        <taxon>Actinomycetota</taxon>
        <taxon>Actinomycetes</taxon>
        <taxon>Micrococcales</taxon>
        <taxon>Microbacteriaceae</taxon>
        <taxon>Leucobacter</taxon>
    </lineage>
</organism>
<evidence type="ECO:0000259" key="2">
    <source>
        <dbReference type="PROSITE" id="PS50206"/>
    </source>
</evidence>
<evidence type="ECO:0000313" key="4">
    <source>
        <dbReference type="Proteomes" id="UP000664382"/>
    </source>
</evidence>
<dbReference type="Gene3D" id="3.60.15.10">
    <property type="entry name" value="Ribonuclease Z/Hydroxyacylglutathione hydrolase-like"/>
    <property type="match status" value="1"/>
</dbReference>
<dbReference type="PANTHER" id="PTHR43084:SF1">
    <property type="entry name" value="PERSULFIDE DIOXYGENASE ETHE1, MITOCHONDRIAL"/>
    <property type="match status" value="1"/>
</dbReference>
<dbReference type="SMART" id="SM00849">
    <property type="entry name" value="Lactamase_B"/>
    <property type="match status" value="1"/>
</dbReference>
<evidence type="ECO:0000256" key="1">
    <source>
        <dbReference type="ARBA" id="ARBA00022723"/>
    </source>
</evidence>
<dbReference type="Pfam" id="PF00753">
    <property type="entry name" value="Lactamase_B"/>
    <property type="match status" value="1"/>
</dbReference>
<dbReference type="CDD" id="cd07724">
    <property type="entry name" value="POD-like_MBL-fold"/>
    <property type="match status" value="1"/>
</dbReference>
<dbReference type="InterPro" id="IPR001279">
    <property type="entry name" value="Metallo-B-lactamas"/>
</dbReference>
<comment type="caution">
    <text evidence="3">The sequence shown here is derived from an EMBL/GenBank/DDBJ whole genome shotgun (WGS) entry which is preliminary data.</text>
</comment>
<dbReference type="InterPro" id="IPR051682">
    <property type="entry name" value="Mito_Persulfide_Diox"/>
</dbReference>
<dbReference type="PANTHER" id="PTHR43084">
    <property type="entry name" value="PERSULFIDE DIOXYGENASE ETHE1"/>
    <property type="match status" value="1"/>
</dbReference>
<dbReference type="SUPFAM" id="SSF52821">
    <property type="entry name" value="Rhodanese/Cell cycle control phosphatase"/>
    <property type="match status" value="2"/>
</dbReference>
<proteinExistence type="predicted"/>
<name>A0A939MMH2_9MICO</name>
<dbReference type="GO" id="GO:0050313">
    <property type="term" value="F:sulfur dioxygenase activity"/>
    <property type="evidence" value="ECO:0007669"/>
    <property type="project" value="InterPro"/>
</dbReference>
<dbReference type="InterPro" id="IPR036873">
    <property type="entry name" value="Rhodanese-like_dom_sf"/>
</dbReference>
<dbReference type="PROSITE" id="PS50206">
    <property type="entry name" value="RHODANESE_3"/>
    <property type="match status" value="1"/>
</dbReference>
<accession>A0A939MMH2</accession>
<dbReference type="SUPFAM" id="SSF56281">
    <property type="entry name" value="Metallo-hydrolase/oxidoreductase"/>
    <property type="match status" value="1"/>
</dbReference>
<keyword evidence="4" id="KW-1185">Reference proteome</keyword>
<dbReference type="Pfam" id="PF00581">
    <property type="entry name" value="Rhodanese"/>
    <property type="match status" value="1"/>
</dbReference>
<dbReference type="CDD" id="cd00158">
    <property type="entry name" value="RHOD"/>
    <property type="match status" value="1"/>
</dbReference>